<protein>
    <recommendedName>
        <fullName evidence="1">DNA-directed DNA polymerase</fullName>
        <ecNumber evidence="1">2.7.7.7</ecNumber>
    </recommendedName>
</protein>
<dbReference type="InterPro" id="IPR036397">
    <property type="entry name" value="RNaseH_sf"/>
</dbReference>
<comment type="subunit">
    <text evidence="3">DNA polymerase III contains a core (composed of alpha, epsilon and theta chains) that associates with a tau subunit. This core dimerizes to form the POLIII' complex. PolIII' associates with the gamma complex (composed of gamma, delta, delta', psi and chi chains) and with the beta chain to form the complete DNA polymerase III complex.</text>
</comment>
<dbReference type="InterPro" id="IPR000305">
    <property type="entry name" value="GIY-YIG_endonuc"/>
</dbReference>
<evidence type="ECO:0000313" key="7">
    <source>
        <dbReference type="Proteomes" id="UP000536534"/>
    </source>
</evidence>
<dbReference type="InterPro" id="IPR012337">
    <property type="entry name" value="RNaseH-like_sf"/>
</dbReference>
<sequence length="475" mass="52204">MTLPRRMAVVDVESTGAHPVRDRLTEIAIVRIEDGVEVERWESLVNPGMPIPRMIQDLVGISDGMVAQAPAFEALADRIAALLEDCVFVAHNARFDYGFIKNAFSRLGREFEAPVLCTVKLSRALYPEHHRHGLDAIMARHGLTCAARHRAMGDVEVLLQFARLVEAAFEPEQLARAVVRAMKAPARPPGLPEGMLEAMPDAPGVYLFYAAAEPAPAGRRETPLYVGRAASLRARVGEHFAASLRKGKEAELAAQVKRVEWEECAGELGAHLRETELLKRLQPLHNRPLHQGDEVFALRLIPGRRRPPIYERVDIAGTDPHAWKGLHGAFRNRREADNLLRELAALYRLCPRRLGLEPGTQGSCSAHLAKRCAGACAGRETIVEHDARLAGALAGAGPRAWPWSGPVMVVERHAASGREAFHVFDQWCRLGSAADEAGARALAGAPRRFDIDVHRILSRWLNAPAHRAAVVELGD</sequence>
<dbReference type="InterPro" id="IPR047296">
    <property type="entry name" value="GIY-YIG_UvrC_Cho"/>
</dbReference>
<name>A0A7X7R8Y6_9RHOO</name>
<organism evidence="6 7">
    <name type="scientific">Thauera phenolivorans</name>
    <dbReference type="NCBI Taxonomy" id="1792543"/>
    <lineage>
        <taxon>Bacteria</taxon>
        <taxon>Pseudomonadati</taxon>
        <taxon>Pseudomonadota</taxon>
        <taxon>Betaproteobacteria</taxon>
        <taxon>Rhodocyclales</taxon>
        <taxon>Zoogloeaceae</taxon>
        <taxon>Thauera</taxon>
    </lineage>
</organism>
<dbReference type="SMART" id="SM00465">
    <property type="entry name" value="GIYc"/>
    <property type="match status" value="1"/>
</dbReference>
<dbReference type="InterPro" id="IPR013520">
    <property type="entry name" value="Ribonucl_H"/>
</dbReference>
<dbReference type="FunFam" id="3.30.420.10:FF:000045">
    <property type="entry name" value="3'-5' exonuclease DinG"/>
    <property type="match status" value="1"/>
</dbReference>
<dbReference type="SMART" id="SM00479">
    <property type="entry name" value="EXOIII"/>
    <property type="match status" value="1"/>
</dbReference>
<dbReference type="GO" id="GO:0045004">
    <property type="term" value="P:DNA replication proofreading"/>
    <property type="evidence" value="ECO:0007669"/>
    <property type="project" value="TreeGrafter"/>
</dbReference>
<dbReference type="Pfam" id="PF00929">
    <property type="entry name" value="RNase_T"/>
    <property type="match status" value="1"/>
</dbReference>
<dbReference type="PANTHER" id="PTHR30231">
    <property type="entry name" value="DNA POLYMERASE III SUBUNIT EPSILON"/>
    <property type="match status" value="1"/>
</dbReference>
<dbReference type="SUPFAM" id="SSF53098">
    <property type="entry name" value="Ribonuclease H-like"/>
    <property type="match status" value="1"/>
</dbReference>
<dbReference type="PANTHER" id="PTHR30231:SF37">
    <property type="entry name" value="EXODEOXYRIBONUCLEASE 10"/>
    <property type="match status" value="1"/>
</dbReference>
<dbReference type="EMBL" id="JAAYYV010000328">
    <property type="protein sequence ID" value="NLF55109.1"/>
    <property type="molecule type" value="Genomic_DNA"/>
</dbReference>
<dbReference type="GO" id="GO:0003677">
    <property type="term" value="F:DNA binding"/>
    <property type="evidence" value="ECO:0007669"/>
    <property type="project" value="InterPro"/>
</dbReference>
<dbReference type="InterPro" id="IPR035901">
    <property type="entry name" value="GIY-YIG_endonuc_sf"/>
</dbReference>
<dbReference type="EC" id="2.7.7.7" evidence="1"/>
<dbReference type="Gene3D" id="3.40.1440.10">
    <property type="entry name" value="GIY-YIG endonuclease"/>
    <property type="match status" value="1"/>
</dbReference>
<evidence type="ECO:0000256" key="1">
    <source>
        <dbReference type="ARBA" id="ARBA00012417"/>
    </source>
</evidence>
<dbReference type="NCBIfam" id="TIGR00573">
    <property type="entry name" value="dnaq"/>
    <property type="match status" value="1"/>
</dbReference>
<proteinExistence type="predicted"/>
<reference evidence="6 7" key="1">
    <citation type="journal article" date="2020" name="Biotechnol. Biofuels">
        <title>New insights from the biogas microbiome by comprehensive genome-resolved metagenomics of nearly 1600 species originating from multiple anaerobic digesters.</title>
        <authorList>
            <person name="Campanaro S."/>
            <person name="Treu L."/>
            <person name="Rodriguez-R L.M."/>
            <person name="Kovalovszki A."/>
            <person name="Ziels R.M."/>
            <person name="Maus I."/>
            <person name="Zhu X."/>
            <person name="Kougias P.G."/>
            <person name="Basile A."/>
            <person name="Luo G."/>
            <person name="Schluter A."/>
            <person name="Konstantinidis K.T."/>
            <person name="Angelidaki I."/>
        </authorList>
    </citation>
    <scope>NUCLEOTIDE SEQUENCE [LARGE SCALE GENOMIC DNA]</scope>
    <source>
        <strain evidence="6">AS06rmzACSIP_256</strain>
    </source>
</reference>
<accession>A0A7X7R8Y6</accession>
<dbReference type="CDD" id="cd10434">
    <property type="entry name" value="GIY-YIG_UvrC_Cho"/>
    <property type="match status" value="1"/>
</dbReference>
<dbReference type="GO" id="GO:0003887">
    <property type="term" value="F:DNA-directed DNA polymerase activity"/>
    <property type="evidence" value="ECO:0007669"/>
    <property type="project" value="UniProtKB-EC"/>
</dbReference>
<dbReference type="SUPFAM" id="SSF82771">
    <property type="entry name" value="GIY-YIG endonuclease"/>
    <property type="match status" value="1"/>
</dbReference>
<dbReference type="Proteomes" id="UP000536534">
    <property type="component" value="Unassembled WGS sequence"/>
</dbReference>
<evidence type="ECO:0000256" key="4">
    <source>
        <dbReference type="ARBA" id="ARBA00049244"/>
    </source>
</evidence>
<comment type="function">
    <text evidence="2">DNA polymerase III is a complex, multichain enzyme responsible for most of the replicative synthesis in bacteria. The epsilon subunit contain the editing function and is a proofreading 3'-5' exonuclease.</text>
</comment>
<dbReference type="PROSITE" id="PS50164">
    <property type="entry name" value="GIY_YIG"/>
    <property type="match status" value="1"/>
</dbReference>
<dbReference type="AlphaFoldDB" id="A0A7X7R8Y6"/>
<dbReference type="GO" id="GO:0005829">
    <property type="term" value="C:cytosol"/>
    <property type="evidence" value="ECO:0007669"/>
    <property type="project" value="TreeGrafter"/>
</dbReference>
<evidence type="ECO:0000259" key="5">
    <source>
        <dbReference type="PROSITE" id="PS50164"/>
    </source>
</evidence>
<evidence type="ECO:0000313" key="6">
    <source>
        <dbReference type="EMBL" id="NLF55109.1"/>
    </source>
</evidence>
<evidence type="ECO:0000256" key="2">
    <source>
        <dbReference type="ARBA" id="ARBA00025483"/>
    </source>
</evidence>
<dbReference type="GO" id="GO:0006289">
    <property type="term" value="P:nucleotide-excision repair"/>
    <property type="evidence" value="ECO:0007669"/>
    <property type="project" value="InterPro"/>
</dbReference>
<evidence type="ECO:0000256" key="3">
    <source>
        <dbReference type="ARBA" id="ARBA00026073"/>
    </source>
</evidence>
<feature type="domain" description="GIY-YIG" evidence="5">
    <location>
        <begin position="201"/>
        <end position="287"/>
    </location>
</feature>
<comment type="catalytic activity">
    <reaction evidence="4">
        <text>DNA(n) + a 2'-deoxyribonucleoside 5'-triphosphate = DNA(n+1) + diphosphate</text>
        <dbReference type="Rhea" id="RHEA:22508"/>
        <dbReference type="Rhea" id="RHEA-COMP:17339"/>
        <dbReference type="Rhea" id="RHEA-COMP:17340"/>
        <dbReference type="ChEBI" id="CHEBI:33019"/>
        <dbReference type="ChEBI" id="CHEBI:61560"/>
        <dbReference type="ChEBI" id="CHEBI:173112"/>
        <dbReference type="EC" id="2.7.7.7"/>
    </reaction>
</comment>
<dbReference type="CDD" id="cd06127">
    <property type="entry name" value="DEDDh"/>
    <property type="match status" value="1"/>
</dbReference>
<dbReference type="InterPro" id="IPR006054">
    <property type="entry name" value="DnaQ"/>
</dbReference>
<dbReference type="GO" id="GO:0008408">
    <property type="term" value="F:3'-5' exonuclease activity"/>
    <property type="evidence" value="ECO:0007669"/>
    <property type="project" value="TreeGrafter"/>
</dbReference>
<comment type="caution">
    <text evidence="6">The sequence shown here is derived from an EMBL/GenBank/DDBJ whole genome shotgun (WGS) entry which is preliminary data.</text>
</comment>
<gene>
    <name evidence="6" type="ORF">GX576_12065</name>
</gene>
<dbReference type="Gene3D" id="3.30.420.10">
    <property type="entry name" value="Ribonuclease H-like superfamily/Ribonuclease H"/>
    <property type="match status" value="1"/>
</dbReference>